<evidence type="ECO:0000259" key="2">
    <source>
        <dbReference type="PROSITE" id="PS50188"/>
    </source>
</evidence>
<protein>
    <submittedName>
        <fullName evidence="4">B30.2/SPRY domain-containing protein</fullName>
    </submittedName>
</protein>
<dbReference type="SUPFAM" id="SSF49899">
    <property type="entry name" value="Concanavalin A-like lectins/glucanases"/>
    <property type="match status" value="1"/>
</dbReference>
<proteinExistence type="predicted"/>
<dbReference type="AlphaFoldDB" id="A0A183BT89"/>
<evidence type="ECO:0000313" key="4">
    <source>
        <dbReference type="WBParaSite" id="GPLIN_000382500"/>
    </source>
</evidence>
<sequence>MSITSESTNGDIAADPDHLYPPLTSLDPSEELLFLRARIAQLERQQTINSPTSSASFDLVVQNGKQMKQPNMELQSDQKAMLQRLNALEQKQMANFEHQKAARQTMEQYQKKQQQTIDTLTQKLKVSTDQFLSKHQEHERLLNDHQNLMEEIKEQRKMDALRQQQHQKETNDKIGWLNKDQEQCVSIDHFSRVQTTISDLEQKQKDDQKELLRRMDESLKSVQAMVVAQLGQQNMDLQSDQKALLERLNGLEQQTANSEQQKSLSATIEKRMNQLKEELSAKMEKYQHKQQQKMEQYQEEQQQNMEQYQEEQQQNMEQYQEEQQQNMEQYQEEQQHNIDALTEAQKGKGFCSVFAKLPIPKGRFGIFYYEVKILVEKYFVRIGLAAKPMPLGEGVGCYKDTYAYANNGILWGHAVAGCSHIIGRPYIGGKPKFEEGDVVGCGVDLATRQIIYTKNGQRLGEKEKE</sequence>
<reference evidence="3" key="1">
    <citation type="submission" date="2014-05" db="EMBL/GenBank/DDBJ databases">
        <title>The genome and life-stage specific transcriptomes of Globodera pallida elucidate key aspects of plant parasitism by a cyst nematode.</title>
        <authorList>
            <person name="Cotton J.A."/>
            <person name="Lilley C.J."/>
            <person name="Jones L.M."/>
            <person name="Kikuchi T."/>
            <person name="Reid A.J."/>
            <person name="Thorpe P."/>
            <person name="Tsai I.J."/>
            <person name="Beasley H."/>
            <person name="Blok V."/>
            <person name="Cock P.J.A."/>
            <person name="Van den Akker S.E."/>
            <person name="Holroyd N."/>
            <person name="Hunt M."/>
            <person name="Mantelin S."/>
            <person name="Naghra H."/>
            <person name="Pain A."/>
            <person name="Palomares-Rius J.E."/>
            <person name="Zarowiecki M."/>
            <person name="Berriman M."/>
            <person name="Jones J.T."/>
            <person name="Urwin P.E."/>
        </authorList>
    </citation>
    <scope>NUCLEOTIDE SEQUENCE [LARGE SCALE GENOMIC DNA]</scope>
    <source>
        <strain evidence="3">Lindley</strain>
    </source>
</reference>
<evidence type="ECO:0000313" key="3">
    <source>
        <dbReference type="Proteomes" id="UP000050741"/>
    </source>
</evidence>
<dbReference type="InterPro" id="IPR013320">
    <property type="entry name" value="ConA-like_dom_sf"/>
</dbReference>
<name>A0A183BT89_GLOPA</name>
<feature type="region of interest" description="Disordered" evidence="1">
    <location>
        <begin position="285"/>
        <end position="329"/>
    </location>
</feature>
<keyword evidence="3" id="KW-1185">Reference proteome</keyword>
<dbReference type="PROSITE" id="PS50188">
    <property type="entry name" value="B302_SPRY"/>
    <property type="match status" value="1"/>
</dbReference>
<dbReference type="InterPro" id="IPR003877">
    <property type="entry name" value="SPRY_dom"/>
</dbReference>
<dbReference type="Gene3D" id="2.60.120.920">
    <property type="match status" value="1"/>
</dbReference>
<feature type="compositionally biased region" description="Polar residues" evidence="1">
    <location>
        <begin position="1"/>
        <end position="10"/>
    </location>
</feature>
<feature type="compositionally biased region" description="Low complexity" evidence="1">
    <location>
        <begin position="293"/>
        <end position="329"/>
    </location>
</feature>
<dbReference type="Pfam" id="PF00622">
    <property type="entry name" value="SPRY"/>
    <property type="match status" value="1"/>
</dbReference>
<dbReference type="InterPro" id="IPR044736">
    <property type="entry name" value="Gid1/RanBPM/SPLA_SPRY"/>
</dbReference>
<dbReference type="CDD" id="cd12885">
    <property type="entry name" value="SPRY_RanBP_like"/>
    <property type="match status" value="1"/>
</dbReference>
<dbReference type="WBParaSite" id="GPLIN_000382500">
    <property type="protein sequence ID" value="GPLIN_000382500"/>
    <property type="gene ID" value="GPLIN_000382500"/>
</dbReference>
<feature type="domain" description="B30.2/SPRY" evidence="2">
    <location>
        <begin position="290"/>
        <end position="465"/>
    </location>
</feature>
<feature type="region of interest" description="Disordered" evidence="1">
    <location>
        <begin position="1"/>
        <end position="24"/>
    </location>
</feature>
<reference evidence="4" key="2">
    <citation type="submission" date="2016-06" db="UniProtKB">
        <authorList>
            <consortium name="WormBaseParasite"/>
        </authorList>
    </citation>
    <scope>IDENTIFICATION</scope>
</reference>
<dbReference type="Proteomes" id="UP000050741">
    <property type="component" value="Unassembled WGS sequence"/>
</dbReference>
<organism evidence="3 4">
    <name type="scientific">Globodera pallida</name>
    <name type="common">Potato cyst nematode worm</name>
    <name type="synonym">Heterodera pallida</name>
    <dbReference type="NCBI Taxonomy" id="36090"/>
    <lineage>
        <taxon>Eukaryota</taxon>
        <taxon>Metazoa</taxon>
        <taxon>Ecdysozoa</taxon>
        <taxon>Nematoda</taxon>
        <taxon>Chromadorea</taxon>
        <taxon>Rhabditida</taxon>
        <taxon>Tylenchina</taxon>
        <taxon>Tylenchomorpha</taxon>
        <taxon>Tylenchoidea</taxon>
        <taxon>Heteroderidae</taxon>
        <taxon>Heteroderinae</taxon>
        <taxon>Globodera</taxon>
    </lineage>
</organism>
<evidence type="ECO:0000256" key="1">
    <source>
        <dbReference type="SAM" id="MobiDB-lite"/>
    </source>
</evidence>
<accession>A0A183BT89</accession>
<dbReference type="InterPro" id="IPR043136">
    <property type="entry name" value="B30.2/SPRY_sf"/>
</dbReference>
<dbReference type="InterPro" id="IPR001870">
    <property type="entry name" value="B30.2/SPRY"/>
</dbReference>